<evidence type="ECO:0000256" key="7">
    <source>
        <dbReference type="SAM" id="MobiDB-lite"/>
    </source>
</evidence>
<gene>
    <name evidence="10" type="ORF">K505DRAFT_348910</name>
</gene>
<dbReference type="PROSITE" id="PS50157">
    <property type="entry name" value="ZINC_FINGER_C2H2_2"/>
    <property type="match status" value="2"/>
</dbReference>
<feature type="region of interest" description="Disordered" evidence="7">
    <location>
        <begin position="128"/>
        <end position="155"/>
    </location>
</feature>
<evidence type="ECO:0000256" key="5">
    <source>
        <dbReference type="ARBA" id="ARBA00023242"/>
    </source>
</evidence>
<dbReference type="PANTHER" id="PTHR47660:SF2">
    <property type="entry name" value="TRANSCRIPTION FACTOR WITH C2H2 AND ZN(2)-CYS(6) DNA BINDING DOMAIN (EUROFUNG)"/>
    <property type="match status" value="1"/>
</dbReference>
<evidence type="ECO:0000256" key="1">
    <source>
        <dbReference type="ARBA" id="ARBA00022723"/>
    </source>
</evidence>
<keyword evidence="3" id="KW-0805">Transcription regulation</keyword>
<dbReference type="OrthoDB" id="40579at2759"/>
<dbReference type="Proteomes" id="UP000799757">
    <property type="component" value="Unassembled WGS sequence"/>
</dbReference>
<reference evidence="10" key="1">
    <citation type="journal article" date="2020" name="Stud. Mycol.">
        <title>101 Dothideomycetes genomes: a test case for predicting lifestyles and emergence of pathogens.</title>
        <authorList>
            <person name="Haridas S."/>
            <person name="Albert R."/>
            <person name="Binder M."/>
            <person name="Bloem J."/>
            <person name="Labutti K."/>
            <person name="Salamov A."/>
            <person name="Andreopoulos B."/>
            <person name="Baker S."/>
            <person name="Barry K."/>
            <person name="Bills G."/>
            <person name="Bluhm B."/>
            <person name="Cannon C."/>
            <person name="Castanera R."/>
            <person name="Culley D."/>
            <person name="Daum C."/>
            <person name="Ezra D."/>
            <person name="Gonzalez J."/>
            <person name="Henrissat B."/>
            <person name="Kuo A."/>
            <person name="Liang C."/>
            <person name="Lipzen A."/>
            <person name="Lutzoni F."/>
            <person name="Magnuson J."/>
            <person name="Mondo S."/>
            <person name="Nolan M."/>
            <person name="Ohm R."/>
            <person name="Pangilinan J."/>
            <person name="Park H.-J."/>
            <person name="Ramirez L."/>
            <person name="Alfaro M."/>
            <person name="Sun H."/>
            <person name="Tritt A."/>
            <person name="Yoshinaga Y."/>
            <person name="Zwiers L.-H."/>
            <person name="Turgeon B."/>
            <person name="Goodwin S."/>
            <person name="Spatafora J."/>
            <person name="Crous P."/>
            <person name="Grigoriev I."/>
        </authorList>
    </citation>
    <scope>NUCLEOTIDE SEQUENCE</scope>
    <source>
        <strain evidence="10">CBS 109.77</strain>
    </source>
</reference>
<evidence type="ECO:0000313" key="10">
    <source>
        <dbReference type="EMBL" id="KAF2795031.1"/>
    </source>
</evidence>
<evidence type="ECO:0000256" key="6">
    <source>
        <dbReference type="PROSITE-ProRule" id="PRU00042"/>
    </source>
</evidence>
<evidence type="ECO:0000256" key="3">
    <source>
        <dbReference type="ARBA" id="ARBA00023015"/>
    </source>
</evidence>
<dbReference type="AlphaFoldDB" id="A0A6A6XFD5"/>
<keyword evidence="4" id="KW-0804">Transcription</keyword>
<keyword evidence="5" id="KW-0539">Nucleus</keyword>
<dbReference type="Gene3D" id="3.30.160.60">
    <property type="entry name" value="Classic Zinc Finger"/>
    <property type="match status" value="2"/>
</dbReference>
<evidence type="ECO:0000256" key="2">
    <source>
        <dbReference type="ARBA" id="ARBA00022833"/>
    </source>
</evidence>
<evidence type="ECO:0000256" key="4">
    <source>
        <dbReference type="ARBA" id="ARBA00023163"/>
    </source>
</evidence>
<dbReference type="InterPro" id="IPR036236">
    <property type="entry name" value="Znf_C2H2_sf"/>
</dbReference>
<dbReference type="Gene3D" id="4.10.240.10">
    <property type="entry name" value="Zn(2)-C6 fungal-type DNA-binding domain"/>
    <property type="match status" value="1"/>
</dbReference>
<evidence type="ECO:0008006" key="12">
    <source>
        <dbReference type="Google" id="ProtNLM"/>
    </source>
</evidence>
<dbReference type="InterPro" id="IPR001138">
    <property type="entry name" value="Zn2Cys6_DnaBD"/>
</dbReference>
<sequence length="924" mass="104027">MSKSSPTLSPKRDIYCSYCGQGFKRDEHLERHILTHTNVRPFRCPECRVAFKRKDLLRRHYKTIHVPPRDDDDPASLRTGVVAINRIPIACLNCAQSKTKCDKQASCGRCVKRKLTCERRQFRRSSWKGNPKADVLSSTLNKSPKDEPTQEQHEIETQAVSEMSVDNSNQAWHLYTSSDGTETDLNMGMSAVTVPEITPWTIQSDIADVPLAAILREGEQIQGAEFGQSNRFPISFSTEHNSAIPPNTPTDLYKNVHFDTAVHEEYFDNALMDFHLLFDSSESGLSDLDWSLVQQEPSSLARLGDIPTEPATAGNMLLYQSWPLFQCNSGELNCITARPKDNIDKLEALDDPTIWSICAPPPFVGLQGPPDESRWALQPIDPFVRDRLLAITQHVWRLSKERIFPSRGIGRQNAEVCPWMDRIILLPQTDALHSLLTKYICQDNDQFYLFPQNKALNSEYLLPQSEDKIVAGILILLRIAQVIRSATNPQARGICNGFIEICSSVVDDVVYVKEEITGTAESIEVSVGLLQLLHWSGDPWHMTIVLDIWERHAKVGNNSMLHSWVAVDLEMSVFHDVPPKLDATSIQFPLPAMAVVPQDTRMAMDGWESNTTPPSTVEHIYTSLTRLFDAFMSGQLSLLQDIPATHLRLLLHPLQSLSMRLHQCLDTFSNLQTPGARPSTTISLASKAFIDEHRILLARWRHLATIVAARSENNPTTLASSLALHHIMVLNSLASFPEVERLTRLWTGSGTITPTHSYQSWMRTASPEGLALLMFNCGQYLNVICMMPPMKRPTWWPAALYRVALVLCQAVISINSMRAVVMFGFNTSADITPPDSSNFVFLDQNISPNPEDYDPNLRKFLGTLHGRPVLTSADGNAVMLLNEISVLDHCVAILEQYLYFDESEFARGVCEKLCKLRSRWRQDC</sequence>
<keyword evidence="1" id="KW-0479">Metal-binding</keyword>
<dbReference type="InterPro" id="IPR036864">
    <property type="entry name" value="Zn2-C6_fun-type_DNA-bd_sf"/>
</dbReference>
<dbReference type="PROSITE" id="PS00463">
    <property type="entry name" value="ZN2_CY6_FUNGAL_1"/>
    <property type="match status" value="1"/>
</dbReference>
<feature type="compositionally biased region" description="Basic and acidic residues" evidence="7">
    <location>
        <begin position="143"/>
        <end position="155"/>
    </location>
</feature>
<dbReference type="GO" id="GO:0000981">
    <property type="term" value="F:DNA-binding transcription factor activity, RNA polymerase II-specific"/>
    <property type="evidence" value="ECO:0007669"/>
    <property type="project" value="InterPro"/>
</dbReference>
<keyword evidence="11" id="KW-1185">Reference proteome</keyword>
<evidence type="ECO:0000259" key="8">
    <source>
        <dbReference type="PROSITE" id="PS50048"/>
    </source>
</evidence>
<dbReference type="SUPFAM" id="SSF57667">
    <property type="entry name" value="beta-beta-alpha zinc fingers"/>
    <property type="match status" value="1"/>
</dbReference>
<name>A0A6A6XFD5_9PLEO</name>
<feature type="domain" description="Zn(2)-C6 fungal-type" evidence="8">
    <location>
        <begin position="90"/>
        <end position="117"/>
    </location>
</feature>
<dbReference type="EMBL" id="MU001872">
    <property type="protein sequence ID" value="KAF2795031.1"/>
    <property type="molecule type" value="Genomic_DNA"/>
</dbReference>
<dbReference type="Pfam" id="PF00172">
    <property type="entry name" value="Zn_clus"/>
    <property type="match status" value="1"/>
</dbReference>
<proteinExistence type="predicted"/>
<dbReference type="CDD" id="cd00067">
    <property type="entry name" value="GAL4"/>
    <property type="match status" value="1"/>
</dbReference>
<accession>A0A6A6XFD5</accession>
<feature type="domain" description="C2H2-type" evidence="9">
    <location>
        <begin position="42"/>
        <end position="70"/>
    </location>
</feature>
<dbReference type="PROSITE" id="PS00028">
    <property type="entry name" value="ZINC_FINGER_C2H2_1"/>
    <property type="match status" value="2"/>
</dbReference>
<dbReference type="SMART" id="SM00355">
    <property type="entry name" value="ZnF_C2H2"/>
    <property type="match status" value="2"/>
</dbReference>
<protein>
    <recommendedName>
        <fullName evidence="12">Transcription factor Cmr1</fullName>
    </recommendedName>
</protein>
<feature type="domain" description="C2H2-type" evidence="9">
    <location>
        <begin position="14"/>
        <end position="41"/>
    </location>
</feature>
<dbReference type="PROSITE" id="PS50048">
    <property type="entry name" value="ZN2_CY6_FUNGAL_2"/>
    <property type="match status" value="1"/>
</dbReference>
<organism evidence="10 11">
    <name type="scientific">Melanomma pulvis-pyrius CBS 109.77</name>
    <dbReference type="NCBI Taxonomy" id="1314802"/>
    <lineage>
        <taxon>Eukaryota</taxon>
        <taxon>Fungi</taxon>
        <taxon>Dikarya</taxon>
        <taxon>Ascomycota</taxon>
        <taxon>Pezizomycotina</taxon>
        <taxon>Dothideomycetes</taxon>
        <taxon>Pleosporomycetidae</taxon>
        <taxon>Pleosporales</taxon>
        <taxon>Melanommataceae</taxon>
        <taxon>Melanomma</taxon>
    </lineage>
</organism>
<evidence type="ECO:0000313" key="11">
    <source>
        <dbReference type="Proteomes" id="UP000799757"/>
    </source>
</evidence>
<dbReference type="InterPro" id="IPR013087">
    <property type="entry name" value="Znf_C2H2_type"/>
</dbReference>
<dbReference type="GO" id="GO:0008270">
    <property type="term" value="F:zinc ion binding"/>
    <property type="evidence" value="ECO:0007669"/>
    <property type="project" value="UniProtKB-KW"/>
</dbReference>
<dbReference type="Pfam" id="PF00096">
    <property type="entry name" value="zf-C2H2"/>
    <property type="match status" value="2"/>
</dbReference>
<dbReference type="SUPFAM" id="SSF57701">
    <property type="entry name" value="Zn2/Cys6 DNA-binding domain"/>
    <property type="match status" value="1"/>
</dbReference>
<evidence type="ECO:0000259" key="9">
    <source>
        <dbReference type="PROSITE" id="PS50157"/>
    </source>
</evidence>
<keyword evidence="2" id="KW-0862">Zinc</keyword>
<dbReference type="PANTHER" id="PTHR47660">
    <property type="entry name" value="TRANSCRIPTION FACTOR WITH C2H2 AND ZN(2)-CYS(6) DNA BINDING DOMAIN (EUROFUNG)-RELATED-RELATED"/>
    <property type="match status" value="1"/>
</dbReference>
<keyword evidence="6" id="KW-0863">Zinc-finger</keyword>